<dbReference type="PROSITE" id="PS00041">
    <property type="entry name" value="HTH_ARAC_FAMILY_1"/>
    <property type="match status" value="1"/>
</dbReference>
<dbReference type="SUPFAM" id="SSF46689">
    <property type="entry name" value="Homeodomain-like"/>
    <property type="match status" value="2"/>
</dbReference>
<keyword evidence="2 5" id="KW-0238">DNA-binding</keyword>
<dbReference type="PANTHER" id="PTHR46796">
    <property type="entry name" value="HTH-TYPE TRANSCRIPTIONAL ACTIVATOR RHAS-RELATED"/>
    <property type="match status" value="1"/>
</dbReference>
<dbReference type="Gene3D" id="1.10.10.60">
    <property type="entry name" value="Homeodomain-like"/>
    <property type="match status" value="2"/>
</dbReference>
<dbReference type="EMBL" id="RBIG01000001">
    <property type="protein sequence ID" value="RKQ73280.1"/>
    <property type="molecule type" value="Genomic_DNA"/>
</dbReference>
<dbReference type="GO" id="GO:0043565">
    <property type="term" value="F:sequence-specific DNA binding"/>
    <property type="evidence" value="ECO:0007669"/>
    <property type="project" value="InterPro"/>
</dbReference>
<dbReference type="OrthoDB" id="9806208at2"/>
<evidence type="ECO:0000256" key="1">
    <source>
        <dbReference type="ARBA" id="ARBA00023015"/>
    </source>
</evidence>
<feature type="domain" description="HTH araC/xylS-type" evidence="4">
    <location>
        <begin position="180"/>
        <end position="278"/>
    </location>
</feature>
<organism evidence="5 6">
    <name type="scientific">Oceanibaculum indicum</name>
    <dbReference type="NCBI Taxonomy" id="526216"/>
    <lineage>
        <taxon>Bacteria</taxon>
        <taxon>Pseudomonadati</taxon>
        <taxon>Pseudomonadota</taxon>
        <taxon>Alphaproteobacteria</taxon>
        <taxon>Rhodospirillales</taxon>
        <taxon>Oceanibaculaceae</taxon>
        <taxon>Oceanibaculum</taxon>
    </lineage>
</organism>
<keyword evidence="1" id="KW-0805">Transcription regulation</keyword>
<protein>
    <submittedName>
        <fullName evidence="5">AraC-like DNA-binding protein</fullName>
    </submittedName>
</protein>
<evidence type="ECO:0000256" key="3">
    <source>
        <dbReference type="ARBA" id="ARBA00023163"/>
    </source>
</evidence>
<dbReference type="PANTHER" id="PTHR46796:SF14">
    <property type="entry name" value="TRANSCRIPTIONAL REGULATORY PROTEIN"/>
    <property type="match status" value="1"/>
</dbReference>
<dbReference type="GO" id="GO:0003700">
    <property type="term" value="F:DNA-binding transcription factor activity"/>
    <property type="evidence" value="ECO:0007669"/>
    <property type="project" value="InterPro"/>
</dbReference>
<dbReference type="AlphaFoldDB" id="A0A420WQL5"/>
<evidence type="ECO:0000259" key="4">
    <source>
        <dbReference type="PROSITE" id="PS01124"/>
    </source>
</evidence>
<evidence type="ECO:0000313" key="6">
    <source>
        <dbReference type="Proteomes" id="UP000277424"/>
    </source>
</evidence>
<gene>
    <name evidence="5" type="ORF">BCL74_1066</name>
</gene>
<dbReference type="SMART" id="SM00342">
    <property type="entry name" value="HTH_ARAC"/>
    <property type="match status" value="1"/>
</dbReference>
<dbReference type="Pfam" id="PF12833">
    <property type="entry name" value="HTH_18"/>
    <property type="match status" value="1"/>
</dbReference>
<accession>A0A420WQL5</accession>
<dbReference type="InterPro" id="IPR009057">
    <property type="entry name" value="Homeodomain-like_sf"/>
</dbReference>
<dbReference type="InterPro" id="IPR018062">
    <property type="entry name" value="HTH_AraC-typ_CS"/>
</dbReference>
<reference evidence="5 6" key="1">
    <citation type="submission" date="2018-10" db="EMBL/GenBank/DDBJ databases">
        <title>Comparative analysis of microorganisms from saline springs in Andes Mountain Range, Colombia.</title>
        <authorList>
            <person name="Rubin E."/>
        </authorList>
    </citation>
    <scope>NUCLEOTIDE SEQUENCE [LARGE SCALE GENOMIC DNA]</scope>
    <source>
        <strain evidence="5 6">USBA 36</strain>
    </source>
</reference>
<dbReference type="PRINTS" id="PR00032">
    <property type="entry name" value="HTHARAC"/>
</dbReference>
<sequence>MNIAPAIHQEKVTQTDLARGDGWSVSDVICRCGPEDKPYEEQHGPSVIAAVLSGNFVYRSDRGSTLMAAGSLMLGNAGACYSCGHEHGAGDRCLAFHFTPGFLEDVAGGLPGLRWIDFPQHRLPPMATLTPLFAAAETALLEEDAPALEELALRMAGAALRLSHADSPPPDRARDIGRIAAAARLIEEHYTEPLTIADIAARVGLSRYHFLRLFSATMGMTPYQYLLNRRLRAAARTLRADRRSVLDAALSSGFGDLSEFTRRFRRTFGQTPASYRSKR</sequence>
<proteinExistence type="predicted"/>
<dbReference type="InterPro" id="IPR020449">
    <property type="entry name" value="Tscrpt_reg_AraC-type_HTH"/>
</dbReference>
<comment type="caution">
    <text evidence="5">The sequence shown here is derived from an EMBL/GenBank/DDBJ whole genome shotgun (WGS) entry which is preliminary data.</text>
</comment>
<dbReference type="RefSeq" id="WP_008943678.1">
    <property type="nucleotide sequence ID" value="NZ_RBIG01000001.1"/>
</dbReference>
<dbReference type="InterPro" id="IPR050204">
    <property type="entry name" value="AraC_XylS_family_regulators"/>
</dbReference>
<dbReference type="InterPro" id="IPR018060">
    <property type="entry name" value="HTH_AraC"/>
</dbReference>
<dbReference type="Proteomes" id="UP000277424">
    <property type="component" value="Unassembled WGS sequence"/>
</dbReference>
<name>A0A420WQL5_9PROT</name>
<evidence type="ECO:0000313" key="5">
    <source>
        <dbReference type="EMBL" id="RKQ73280.1"/>
    </source>
</evidence>
<evidence type="ECO:0000256" key="2">
    <source>
        <dbReference type="ARBA" id="ARBA00023125"/>
    </source>
</evidence>
<keyword evidence="3" id="KW-0804">Transcription</keyword>
<dbReference type="PROSITE" id="PS01124">
    <property type="entry name" value="HTH_ARAC_FAMILY_2"/>
    <property type="match status" value="1"/>
</dbReference>